<dbReference type="Pfam" id="PF16925">
    <property type="entry name" value="TetR_C_13"/>
    <property type="match status" value="1"/>
</dbReference>
<protein>
    <recommendedName>
        <fullName evidence="3">Tetracyclin repressor-like C-terminal domain-containing protein</fullName>
    </recommendedName>
</protein>
<dbReference type="InterPro" id="IPR036271">
    <property type="entry name" value="Tet_transcr_reg_TetR-rel_C_sf"/>
</dbReference>
<name>A0A0A7PKT0_9SPHN</name>
<evidence type="ECO:0000259" key="3">
    <source>
        <dbReference type="Pfam" id="PF16925"/>
    </source>
</evidence>
<evidence type="ECO:0000313" key="5">
    <source>
        <dbReference type="Proteomes" id="UP000030907"/>
    </source>
</evidence>
<dbReference type="InterPro" id="IPR011075">
    <property type="entry name" value="TetR_C"/>
</dbReference>
<dbReference type="SUPFAM" id="SSF48498">
    <property type="entry name" value="Tetracyclin repressor-like, C-terminal domain"/>
    <property type="match status" value="1"/>
</dbReference>
<sequence length="102" mass="10887">MVDRVVREASQPCLGVNSVAELGTSWPALNEIRLAADHWLRAAIVEQVRAAQGDGHITADLDADIVATWFVSSFAGIRIAARGGASAEHLAILGEMILRALR</sequence>
<dbReference type="Gene3D" id="1.10.357.10">
    <property type="entry name" value="Tetracycline Repressor, domain 2"/>
    <property type="match status" value="1"/>
</dbReference>
<dbReference type="EMBL" id="CP009122">
    <property type="protein sequence ID" value="AJA08552.1"/>
    <property type="molecule type" value="Genomic_DNA"/>
</dbReference>
<dbReference type="HOGENOM" id="CLU_2275643_0_0_5"/>
<keyword evidence="2" id="KW-0804">Transcription</keyword>
<feature type="domain" description="Tetracyclin repressor-like C-terminal" evidence="3">
    <location>
        <begin position="11"/>
        <end position="87"/>
    </location>
</feature>
<evidence type="ECO:0000256" key="2">
    <source>
        <dbReference type="ARBA" id="ARBA00023163"/>
    </source>
</evidence>
<dbReference type="RefSeq" id="WP_052207972.1">
    <property type="nucleotide sequence ID" value="NZ_CP009122.1"/>
</dbReference>
<accession>A0A0A7PKT0</accession>
<dbReference type="STRING" id="1515612.SKP52_08165"/>
<dbReference type="AlphaFoldDB" id="A0A0A7PKT0"/>
<dbReference type="KEGG" id="sphk:SKP52_08165"/>
<proteinExistence type="predicted"/>
<keyword evidence="1" id="KW-0805">Transcription regulation</keyword>
<dbReference type="Proteomes" id="UP000030907">
    <property type="component" value="Chromosome"/>
</dbReference>
<evidence type="ECO:0000256" key="1">
    <source>
        <dbReference type="ARBA" id="ARBA00023015"/>
    </source>
</evidence>
<gene>
    <name evidence="4" type="ORF">SKP52_08165</name>
</gene>
<keyword evidence="5" id="KW-1185">Reference proteome</keyword>
<organism evidence="4 5">
    <name type="scientific">Sphingopyxis fribergensis</name>
    <dbReference type="NCBI Taxonomy" id="1515612"/>
    <lineage>
        <taxon>Bacteria</taxon>
        <taxon>Pseudomonadati</taxon>
        <taxon>Pseudomonadota</taxon>
        <taxon>Alphaproteobacteria</taxon>
        <taxon>Sphingomonadales</taxon>
        <taxon>Sphingomonadaceae</taxon>
        <taxon>Sphingopyxis</taxon>
    </lineage>
</organism>
<evidence type="ECO:0000313" key="4">
    <source>
        <dbReference type="EMBL" id="AJA08552.1"/>
    </source>
</evidence>
<reference evidence="4 5" key="1">
    <citation type="journal article" date="2015" name="Int. J. Syst. Evol. Microbiol.">
        <title>Description of Sphingopyxis fribergensis sp. nov. - a soil bacterium with the ability to degrade styrene and phenylacetic acid.</title>
        <authorList>
            <person name="Oelschlagel M."/>
            <person name="Ruckert C."/>
            <person name="Kalinowski J."/>
            <person name="Schmidt G."/>
            <person name="Schlomann M."/>
            <person name="Tischler D."/>
        </authorList>
    </citation>
    <scope>NUCLEOTIDE SEQUENCE [LARGE SCALE GENOMIC DNA]</scope>
    <source>
        <strain evidence="4 5">Kp5.2</strain>
    </source>
</reference>